<organism evidence="4 5">
    <name type="scientific">Streptomyces tsukubensis (strain DSM 42081 / NBRC 108919 / NRRL 18488 / 9993)</name>
    <dbReference type="NCBI Taxonomy" id="1114943"/>
    <lineage>
        <taxon>Bacteria</taxon>
        <taxon>Bacillati</taxon>
        <taxon>Actinomycetota</taxon>
        <taxon>Actinomycetes</taxon>
        <taxon>Kitasatosporales</taxon>
        <taxon>Streptomycetaceae</taxon>
        <taxon>Streptomyces</taxon>
    </lineage>
</organism>
<evidence type="ECO:0000313" key="5">
    <source>
        <dbReference type="Proteomes" id="UP000005940"/>
    </source>
</evidence>
<keyword evidence="5" id="KW-1185">Reference proteome</keyword>
<accession>A0A7G3UEG7</accession>
<keyword evidence="2" id="KW-0812">Transmembrane</keyword>
<feature type="region of interest" description="Disordered" evidence="1">
    <location>
        <begin position="141"/>
        <end position="162"/>
    </location>
</feature>
<keyword evidence="2" id="KW-0472">Membrane</keyword>
<keyword evidence="2" id="KW-1133">Transmembrane helix</keyword>
<dbReference type="InterPro" id="IPR021202">
    <property type="entry name" value="Rv3654c-like"/>
</dbReference>
<feature type="domain" description="Putative Flp pilus-assembly TadG-like N-terminal" evidence="3">
    <location>
        <begin position="48"/>
        <end position="94"/>
    </location>
</feature>
<dbReference type="Proteomes" id="UP000005940">
    <property type="component" value="Chromosome"/>
</dbReference>
<gene>
    <name evidence="4" type="ORF">STSU_015580</name>
</gene>
<protein>
    <submittedName>
        <fullName evidence="4">Helicase</fullName>
    </submittedName>
</protein>
<feature type="transmembrane region" description="Helical" evidence="2">
    <location>
        <begin position="50"/>
        <end position="71"/>
    </location>
</feature>
<evidence type="ECO:0000313" key="4">
    <source>
        <dbReference type="EMBL" id="QKM68388.1"/>
    </source>
</evidence>
<evidence type="ECO:0000256" key="1">
    <source>
        <dbReference type="SAM" id="MobiDB-lite"/>
    </source>
</evidence>
<dbReference type="NCBIfam" id="TIGR03816">
    <property type="entry name" value="tadE_like_DECH"/>
    <property type="match status" value="1"/>
</dbReference>
<keyword evidence="4" id="KW-0547">Nucleotide-binding</keyword>
<dbReference type="EMBL" id="CP029159">
    <property type="protein sequence ID" value="QKM68388.1"/>
    <property type="molecule type" value="Genomic_DNA"/>
</dbReference>
<reference evidence="4 5" key="1">
    <citation type="journal article" date="2012" name="J. Bacteriol.">
        <title>Draft genome of Streptomyces tsukubaensis NRRL 18488, the producer of the clinically important immunosuppressant tacrolimus (FK506).</title>
        <authorList>
            <person name="Barreiro C."/>
            <person name="Prieto C."/>
            <person name="Sola-Landa A."/>
            <person name="Solera E."/>
            <person name="Martinez-Castro M."/>
            <person name="Perez-Redondo R."/>
            <person name="Garcia-Estrada C."/>
            <person name="Aparicio J.F."/>
            <person name="Fernandez-Martinez L.T."/>
            <person name="Santos-Aberturas J."/>
            <person name="Salehi-Najafabadi Z."/>
            <person name="Rodriguez-Garcia A."/>
            <person name="Tauch A."/>
            <person name="Martin J.F."/>
        </authorList>
    </citation>
    <scope>NUCLEOTIDE SEQUENCE [LARGE SCALE GENOMIC DNA]</scope>
    <source>
        <strain evidence="5">DSM 42081 / NBRC 108919 / NRRL 18488 / 9993</strain>
    </source>
</reference>
<proteinExistence type="predicted"/>
<dbReference type="InterPro" id="IPR028087">
    <property type="entry name" value="Tad_N"/>
</dbReference>
<keyword evidence="4" id="KW-0067">ATP-binding</keyword>
<keyword evidence="4" id="KW-0347">Helicase</keyword>
<dbReference type="Pfam" id="PF13400">
    <property type="entry name" value="Tad"/>
    <property type="match status" value="1"/>
</dbReference>
<feature type="compositionally biased region" description="Pro residues" evidence="1">
    <location>
        <begin position="151"/>
        <end position="162"/>
    </location>
</feature>
<keyword evidence="4" id="KW-0378">Hydrolase</keyword>
<name>A0A7G3UEG7_STRT9</name>
<evidence type="ECO:0000256" key="2">
    <source>
        <dbReference type="SAM" id="Phobius"/>
    </source>
</evidence>
<sequence length="162" mass="16620">MVRSVRAVGSVRSVFSRVVRDARPHRIADGPRACIPRSVRAPARRDGGSATVWVALVATVLCALFGTVLALGQVVIARHRAAAAADLAALAAADHALRGEAVACTRAAEAARAQGAMLLRCELRGETADVEAASRLGPFTPRALSRAGPAYPVPAPSAPGEG</sequence>
<evidence type="ECO:0000259" key="3">
    <source>
        <dbReference type="Pfam" id="PF13400"/>
    </source>
</evidence>
<dbReference type="GO" id="GO:0004386">
    <property type="term" value="F:helicase activity"/>
    <property type="evidence" value="ECO:0007669"/>
    <property type="project" value="UniProtKB-KW"/>
</dbReference>
<dbReference type="AlphaFoldDB" id="A0A7G3UEG7"/>